<evidence type="ECO:0000256" key="1">
    <source>
        <dbReference type="SAM" id="MobiDB-lite"/>
    </source>
</evidence>
<gene>
    <name evidence="3" type="ORF">MA47_08705</name>
</gene>
<protein>
    <recommendedName>
        <fullName evidence="5">Secreted protein</fullName>
    </recommendedName>
</protein>
<feature type="signal peptide" evidence="2">
    <location>
        <begin position="1"/>
        <end position="25"/>
    </location>
</feature>
<organism evidence="3 4">
    <name type="scientific">Corynebacterium auriscanis</name>
    <dbReference type="NCBI Taxonomy" id="99807"/>
    <lineage>
        <taxon>Bacteria</taxon>
        <taxon>Bacillati</taxon>
        <taxon>Actinomycetota</taxon>
        <taxon>Actinomycetes</taxon>
        <taxon>Mycobacteriales</taxon>
        <taxon>Corynebacteriaceae</taxon>
        <taxon>Corynebacterium</taxon>
    </lineage>
</organism>
<dbReference type="EMBL" id="JRVJ01000018">
    <property type="protein sequence ID" value="KGM18306.1"/>
    <property type="molecule type" value="Genomic_DNA"/>
</dbReference>
<dbReference type="Proteomes" id="UP000030145">
    <property type="component" value="Unassembled WGS sequence"/>
</dbReference>
<dbReference type="AlphaFoldDB" id="A0A0A2DN43"/>
<keyword evidence="4" id="KW-1185">Reference proteome</keyword>
<accession>A0A0A2DN43</accession>
<evidence type="ECO:0000256" key="2">
    <source>
        <dbReference type="SAM" id="SignalP"/>
    </source>
</evidence>
<reference evidence="3 4" key="1">
    <citation type="submission" date="2014-10" db="EMBL/GenBank/DDBJ databases">
        <title>Whole Genome sequence of Corynebacterium auriscanis strain CIP 106629.</title>
        <authorList>
            <person name="Hassan S.S."/>
            <person name="Jamal S.B."/>
            <person name="Tiwari S."/>
            <person name="Oliveira L.D.C."/>
            <person name="Souza F."/>
            <person name="Mariano D.C."/>
            <person name="Almeida S."/>
            <person name="Dorella F."/>
            <person name="Pereira F."/>
            <person name="Carvalho A."/>
            <person name="Leal C.A."/>
            <person name="Soares S.D.C."/>
            <person name="Figueiredo H.C."/>
            <person name="Silva A."/>
            <person name="Azevedo V.A."/>
        </authorList>
    </citation>
    <scope>NUCLEOTIDE SEQUENCE [LARGE SCALE GENOMIC DNA]</scope>
    <source>
        <strain evidence="3 4">CIP 106629</strain>
    </source>
</reference>
<feature type="region of interest" description="Disordered" evidence="1">
    <location>
        <begin position="21"/>
        <end position="55"/>
    </location>
</feature>
<evidence type="ECO:0000313" key="3">
    <source>
        <dbReference type="EMBL" id="KGM18306.1"/>
    </source>
</evidence>
<evidence type="ECO:0000313" key="4">
    <source>
        <dbReference type="Proteomes" id="UP000030145"/>
    </source>
</evidence>
<feature type="chain" id="PRO_5001998048" description="Secreted protein" evidence="2">
    <location>
        <begin position="26"/>
        <end position="210"/>
    </location>
</feature>
<dbReference type="GeneID" id="300553092"/>
<sequence length="210" mass="22118">MRRKMLLASILLTSGLAITGCGSNADDGEGGPSGASDKETPVNQEGSQPEALSSELAPEITEKWPTPKEAQLNQPIPVYSNGKVVPGAEATVDTLSAGHKCEFGFDDHGDSNVGKLQEDQKLVQVKATFDVQAVPGQGNEPVLLDDPTIVDDAGKSRQIISSSYCMVDGSGYQDWIMGAEPGKVTKLYGSWIVPANTKGIVIAGQAFRVD</sequence>
<evidence type="ECO:0008006" key="5">
    <source>
        <dbReference type="Google" id="ProtNLM"/>
    </source>
</evidence>
<dbReference type="RefSeq" id="WP_156963515.1">
    <property type="nucleotide sequence ID" value="NZ_CP047046.1"/>
</dbReference>
<keyword evidence="2" id="KW-0732">Signal</keyword>
<name>A0A0A2DN43_9CORY</name>
<feature type="compositionally biased region" description="Polar residues" evidence="1">
    <location>
        <begin position="41"/>
        <end position="51"/>
    </location>
</feature>
<comment type="caution">
    <text evidence="3">The sequence shown here is derived from an EMBL/GenBank/DDBJ whole genome shotgun (WGS) entry which is preliminary data.</text>
</comment>
<proteinExistence type="predicted"/>
<dbReference type="PROSITE" id="PS51257">
    <property type="entry name" value="PROKAR_LIPOPROTEIN"/>
    <property type="match status" value="1"/>
</dbReference>